<proteinExistence type="predicted"/>
<keyword evidence="2" id="KW-0808">Transferase</keyword>
<dbReference type="Proteomes" id="UP000461162">
    <property type="component" value="Unassembled WGS sequence"/>
</dbReference>
<keyword evidence="3" id="KW-1185">Reference proteome</keyword>
<feature type="domain" description="Glycosyltransferase subfamily 4-like N-terminal" evidence="1">
    <location>
        <begin position="20"/>
        <end position="177"/>
    </location>
</feature>
<evidence type="ECO:0000259" key="1">
    <source>
        <dbReference type="Pfam" id="PF13579"/>
    </source>
</evidence>
<comment type="caution">
    <text evidence="2">The sequence shown here is derived from an EMBL/GenBank/DDBJ whole genome shotgun (WGS) entry which is preliminary data.</text>
</comment>
<protein>
    <submittedName>
        <fullName evidence="2">Glycosyltransferase</fullName>
    </submittedName>
</protein>
<dbReference type="PANTHER" id="PTHR12526:SF638">
    <property type="entry name" value="SPORE COAT PROTEIN SA"/>
    <property type="match status" value="1"/>
</dbReference>
<gene>
    <name evidence="2" type="ORF">GKC30_03175</name>
</gene>
<evidence type="ECO:0000313" key="2">
    <source>
        <dbReference type="EMBL" id="MUM76632.1"/>
    </source>
</evidence>
<evidence type="ECO:0000313" key="3">
    <source>
        <dbReference type="Proteomes" id="UP000461162"/>
    </source>
</evidence>
<reference evidence="2 3" key="1">
    <citation type="submission" date="2019-11" db="EMBL/GenBank/DDBJ databases">
        <title>Pseudodesulfovibrio alkaliphilus, sp. nov., an alkaliphilic sulfate-reducing bacteria from mud volcano of Taman peninsula, Russia.</title>
        <authorList>
            <person name="Frolova A."/>
            <person name="Merkel A.Y."/>
            <person name="Slobodkin A.I."/>
        </authorList>
    </citation>
    <scope>NUCLEOTIDE SEQUENCE [LARGE SCALE GENOMIC DNA]</scope>
    <source>
        <strain evidence="2 3">F-1</strain>
    </source>
</reference>
<dbReference type="EMBL" id="WODC01000001">
    <property type="protein sequence ID" value="MUM76632.1"/>
    <property type="molecule type" value="Genomic_DNA"/>
</dbReference>
<dbReference type="SUPFAM" id="SSF53756">
    <property type="entry name" value="UDP-Glycosyltransferase/glycogen phosphorylase"/>
    <property type="match status" value="1"/>
</dbReference>
<dbReference type="Gene3D" id="3.40.50.2000">
    <property type="entry name" value="Glycogen Phosphorylase B"/>
    <property type="match status" value="2"/>
</dbReference>
<sequence>MRIAVIGGYAPSLINFRGPLLARMVALGHEVHGLAPAHVPDVGPQLEALGADYHRIPLSRRGMNPLADIGALLHIKQALQRIRPDMVLSYTFKPVVYGSLAARMVWVGERKRVYAMITGLGYAFTEEPAGLRRRILFNVAKGMYRSGINACDGIIFQNPDDENFFQRLGVVPERVATTVVGGSGVDLDHYAVAPLPQETVFLCLSRLLKSKGVGLFAEAAARLKARHPGAVFRLAGPLESGGDAVTPDEIAAWRRDGALEVLDPVDDVRPLLAGASVYVLPSHYREGVPRSILEAMSMGRAVVTTDAPGCRETVEPGLNGFLVPPRDVESLTQAMERFILDPALARTLGAASRARAEARFDVNRVNDAILAFMGLLPGGPGAEPGREAGAGAEA</sequence>
<dbReference type="Pfam" id="PF13579">
    <property type="entry name" value="Glyco_trans_4_4"/>
    <property type="match status" value="1"/>
</dbReference>
<dbReference type="PANTHER" id="PTHR12526">
    <property type="entry name" value="GLYCOSYLTRANSFERASE"/>
    <property type="match status" value="1"/>
</dbReference>
<dbReference type="Pfam" id="PF13692">
    <property type="entry name" value="Glyco_trans_1_4"/>
    <property type="match status" value="1"/>
</dbReference>
<dbReference type="CDD" id="cd03808">
    <property type="entry name" value="GT4_CapM-like"/>
    <property type="match status" value="1"/>
</dbReference>
<dbReference type="GO" id="GO:0016757">
    <property type="term" value="F:glycosyltransferase activity"/>
    <property type="evidence" value="ECO:0007669"/>
    <property type="project" value="TreeGrafter"/>
</dbReference>
<organism evidence="2 3">
    <name type="scientific">Pseudodesulfovibrio alkaliphilus</name>
    <dbReference type="NCBI Taxonomy" id="2661613"/>
    <lineage>
        <taxon>Bacteria</taxon>
        <taxon>Pseudomonadati</taxon>
        <taxon>Thermodesulfobacteriota</taxon>
        <taxon>Desulfovibrionia</taxon>
        <taxon>Desulfovibrionales</taxon>
        <taxon>Desulfovibrionaceae</taxon>
    </lineage>
</organism>
<dbReference type="RefSeq" id="WP_155932228.1">
    <property type="nucleotide sequence ID" value="NZ_WODC01000001.1"/>
</dbReference>
<dbReference type="AlphaFoldDB" id="A0A7K1KL58"/>
<accession>A0A7K1KL58</accession>
<dbReference type="InterPro" id="IPR028098">
    <property type="entry name" value="Glyco_trans_4-like_N"/>
</dbReference>
<name>A0A7K1KL58_9BACT</name>